<dbReference type="InterPro" id="IPR022412">
    <property type="entry name" value="Quinolinate_PRibosylTrfase_N"/>
</dbReference>
<dbReference type="InterPro" id="IPR004393">
    <property type="entry name" value="NadC"/>
</dbReference>
<protein>
    <recommendedName>
        <fullName evidence="7 13">Nicotinate-nucleotide pyrophosphorylase [carboxylating]</fullName>
        <ecNumber evidence="6 13">2.4.2.19</ecNumber>
    </recommendedName>
    <alternativeName>
        <fullName evidence="11 13">Quinolinate phosphoribosyltransferase [decarboxylating]</fullName>
    </alternativeName>
</protein>
<evidence type="ECO:0000256" key="12">
    <source>
        <dbReference type="ARBA" id="ARBA00047445"/>
    </source>
</evidence>
<reference evidence="17 18" key="1">
    <citation type="journal article" date="2004" name="Nature">
        <title>Genome sequence of the ultrasmall unicellular red alga Cyanidioschyzon merolae 10D.</title>
        <authorList>
            <person name="Matsuzaki M."/>
            <person name="Misumi O."/>
            <person name="Shin-i T."/>
            <person name="Maruyama S."/>
            <person name="Takahara M."/>
            <person name="Miyagishima S."/>
            <person name="Mori T."/>
            <person name="Nishida K."/>
            <person name="Yagisawa F."/>
            <person name="Nishida K."/>
            <person name="Yoshida Y."/>
            <person name="Nishimura Y."/>
            <person name="Nakao S."/>
            <person name="Kobayashi T."/>
            <person name="Momoyama Y."/>
            <person name="Higashiyama T."/>
            <person name="Minoda A."/>
            <person name="Sano M."/>
            <person name="Nomoto H."/>
            <person name="Oishi K."/>
            <person name="Hayashi H."/>
            <person name="Ohta F."/>
            <person name="Nishizaka S."/>
            <person name="Haga S."/>
            <person name="Miura S."/>
            <person name="Morishita T."/>
            <person name="Kabeya Y."/>
            <person name="Terasawa K."/>
            <person name="Suzuki Y."/>
            <person name="Ishii Y."/>
            <person name="Asakawa S."/>
            <person name="Takano H."/>
            <person name="Ohta N."/>
            <person name="Kuroiwa H."/>
            <person name="Tanaka K."/>
            <person name="Shimizu N."/>
            <person name="Sugano S."/>
            <person name="Sato N."/>
            <person name="Nozaki H."/>
            <person name="Ogasawara N."/>
            <person name="Kohara Y."/>
            <person name="Kuroiwa T."/>
        </authorList>
    </citation>
    <scope>NUCLEOTIDE SEQUENCE [LARGE SCALE GENOMIC DNA]</scope>
    <source>
        <strain evidence="17 18">10D</strain>
    </source>
</reference>
<evidence type="ECO:0000256" key="9">
    <source>
        <dbReference type="ARBA" id="ARBA00022676"/>
    </source>
</evidence>
<dbReference type="HOGENOM" id="CLU_039622_1_0_1"/>
<dbReference type="Gene3D" id="3.90.1170.20">
    <property type="entry name" value="Quinolinate phosphoribosyl transferase, N-terminal domain"/>
    <property type="match status" value="1"/>
</dbReference>
<dbReference type="UniPathway" id="UPA00253">
    <property type="reaction ID" value="UER00331"/>
</dbReference>
<keyword evidence="8 13" id="KW-0662">Pyridine nucleotide biosynthesis</keyword>
<dbReference type="Gramene" id="CMO013CT">
    <property type="protein sequence ID" value="CMO013CT"/>
    <property type="gene ID" value="CMO013C"/>
</dbReference>
<evidence type="ECO:0000256" key="8">
    <source>
        <dbReference type="ARBA" id="ARBA00022642"/>
    </source>
</evidence>
<feature type="region of interest" description="Disordered" evidence="14">
    <location>
        <begin position="87"/>
        <end position="107"/>
    </location>
</feature>
<comment type="similarity">
    <text evidence="4 13">Belongs to the NadC/ModD family.</text>
</comment>
<evidence type="ECO:0000259" key="16">
    <source>
        <dbReference type="Pfam" id="PF02749"/>
    </source>
</evidence>
<feature type="domain" description="Quinolinate phosphoribosyl transferase N-terminal" evidence="16">
    <location>
        <begin position="46"/>
        <end position="133"/>
    </location>
</feature>
<dbReference type="OMA" id="DIVMCDN"/>
<dbReference type="OrthoDB" id="10067394at2759"/>
<evidence type="ECO:0000256" key="13">
    <source>
        <dbReference type="PIRNR" id="PIRNR006250"/>
    </source>
</evidence>
<evidence type="ECO:0000256" key="2">
    <source>
        <dbReference type="ARBA" id="ARBA00004229"/>
    </source>
</evidence>
<evidence type="ECO:0000256" key="14">
    <source>
        <dbReference type="SAM" id="MobiDB-lite"/>
    </source>
</evidence>
<keyword evidence="18" id="KW-1185">Reference proteome</keyword>
<dbReference type="GO" id="GO:0034213">
    <property type="term" value="P:quinolinate catabolic process"/>
    <property type="evidence" value="ECO:0007669"/>
    <property type="project" value="TreeGrafter"/>
</dbReference>
<dbReference type="GO" id="GO:0004514">
    <property type="term" value="F:nicotinate-nucleotide diphosphorylase (carboxylating) activity"/>
    <property type="evidence" value="ECO:0007669"/>
    <property type="project" value="UniProtKB-EC"/>
</dbReference>
<dbReference type="PANTHER" id="PTHR32179">
    <property type="entry name" value="NICOTINATE-NUCLEOTIDE PYROPHOSPHORYLASE [CARBOXYLATING]"/>
    <property type="match status" value="1"/>
</dbReference>
<accession>M1VJD8</accession>
<dbReference type="NCBIfam" id="TIGR00078">
    <property type="entry name" value="nadC"/>
    <property type="match status" value="1"/>
</dbReference>
<dbReference type="InterPro" id="IPR013785">
    <property type="entry name" value="Aldolase_TIM"/>
</dbReference>
<dbReference type="Gene3D" id="3.20.20.70">
    <property type="entry name" value="Aldolase class I"/>
    <property type="match status" value="1"/>
</dbReference>
<evidence type="ECO:0000256" key="11">
    <source>
        <dbReference type="ARBA" id="ARBA00033102"/>
    </source>
</evidence>
<dbReference type="InterPro" id="IPR037128">
    <property type="entry name" value="Quinolinate_PRibosylTase_N_sf"/>
</dbReference>
<dbReference type="Pfam" id="PF01729">
    <property type="entry name" value="QRPTase_C"/>
    <property type="match status" value="1"/>
</dbReference>
<proteinExistence type="inferred from homology"/>
<sequence>MNSKEKQLERARVAPLPLLLNAHIERWLLEDAPSFDFSGSLVDLRPASGTLWQKSAGVVAGRPFFDAVFETLGCSVTWRDEGTTSTTSLEGQYWDGAEGSSSAGKRPLATVRGPARRLLQGERTALNLLSRCSGVATRARQFKQLCRVRQWHGVIAGTRKTTPGFRLVEKYGMHIGGADMHRVDLSGMIMLKDNHLACIGLELQRAPDDPIVIQEAVRRARNCAGFSVSVEVECGSEASALAAITAGADVIMLDNMDPETFCETAKRLREKTATMPHCRYLIEASGGITLETAPRYMCAAADIISVSLSQGYECVDYSLKVSFTNREA</sequence>
<dbReference type="eggNOG" id="KOG3008">
    <property type="taxonomic scope" value="Eukaryota"/>
</dbReference>
<dbReference type="GO" id="GO:0009507">
    <property type="term" value="C:chloroplast"/>
    <property type="evidence" value="ECO:0007669"/>
    <property type="project" value="UniProtKB-SubCell"/>
</dbReference>
<evidence type="ECO:0000313" key="18">
    <source>
        <dbReference type="Proteomes" id="UP000007014"/>
    </source>
</evidence>
<dbReference type="RefSeq" id="XP_005537449.1">
    <property type="nucleotide sequence ID" value="XM_005537392.1"/>
</dbReference>
<comment type="function">
    <text evidence="1 13">Involved in the catabolism of quinolinic acid (QA).</text>
</comment>
<evidence type="ECO:0000256" key="10">
    <source>
        <dbReference type="ARBA" id="ARBA00022679"/>
    </source>
</evidence>
<gene>
    <name evidence="17" type="ORF">CYME_CMO013C</name>
</gene>
<dbReference type="PIRSF" id="PIRSF006250">
    <property type="entry name" value="NadC_ModD"/>
    <property type="match status" value="1"/>
</dbReference>
<dbReference type="EMBL" id="AP006497">
    <property type="protein sequence ID" value="BAM81413.1"/>
    <property type="molecule type" value="Genomic_DNA"/>
</dbReference>
<feature type="domain" description="Quinolinate phosphoribosyl transferase C-terminal" evidence="15">
    <location>
        <begin position="135"/>
        <end position="320"/>
    </location>
</feature>
<dbReference type="GO" id="GO:0009435">
    <property type="term" value="P:NAD+ biosynthetic process"/>
    <property type="evidence" value="ECO:0007669"/>
    <property type="project" value="UniProtKB-UniPathway"/>
</dbReference>
<dbReference type="InterPro" id="IPR027277">
    <property type="entry name" value="NadC/ModD"/>
</dbReference>
<keyword evidence="10 13" id="KW-0808">Transferase</keyword>
<dbReference type="Proteomes" id="UP000007014">
    <property type="component" value="Chromosome 15"/>
</dbReference>
<comment type="pathway">
    <text evidence="3 13">Cofactor biosynthesis; NAD(+) biosynthesis; nicotinate D-ribonucleotide from quinolinate: step 1/1.</text>
</comment>
<evidence type="ECO:0000313" key="17">
    <source>
        <dbReference type="EMBL" id="BAM81413.1"/>
    </source>
</evidence>
<dbReference type="GeneID" id="16995515"/>
<evidence type="ECO:0000256" key="5">
    <source>
        <dbReference type="ARBA" id="ARBA00011218"/>
    </source>
</evidence>
<dbReference type="SUPFAM" id="SSF51690">
    <property type="entry name" value="Nicotinate/Quinolinate PRTase C-terminal domain-like"/>
    <property type="match status" value="1"/>
</dbReference>
<dbReference type="EC" id="2.4.2.19" evidence="6 13"/>
<comment type="subcellular location">
    <subcellularLocation>
        <location evidence="2">Plastid</location>
        <location evidence="2">Chloroplast</location>
    </subcellularLocation>
</comment>
<dbReference type="Pfam" id="PF02749">
    <property type="entry name" value="QRPTase_N"/>
    <property type="match status" value="1"/>
</dbReference>
<name>M1VJD8_CYAM1</name>
<comment type="subunit">
    <text evidence="5 13">Hexamer formed by 3 homodimers.</text>
</comment>
<evidence type="ECO:0000256" key="1">
    <source>
        <dbReference type="ARBA" id="ARBA00003237"/>
    </source>
</evidence>
<evidence type="ECO:0000256" key="7">
    <source>
        <dbReference type="ARBA" id="ARBA00020990"/>
    </source>
</evidence>
<evidence type="ECO:0000256" key="6">
    <source>
        <dbReference type="ARBA" id="ARBA00011944"/>
    </source>
</evidence>
<comment type="catalytic activity">
    <reaction evidence="12 13">
        <text>nicotinate beta-D-ribonucleotide + CO2 + diphosphate = quinolinate + 5-phospho-alpha-D-ribose 1-diphosphate + 2 H(+)</text>
        <dbReference type="Rhea" id="RHEA:12733"/>
        <dbReference type="ChEBI" id="CHEBI:15378"/>
        <dbReference type="ChEBI" id="CHEBI:16526"/>
        <dbReference type="ChEBI" id="CHEBI:29959"/>
        <dbReference type="ChEBI" id="CHEBI:33019"/>
        <dbReference type="ChEBI" id="CHEBI:57502"/>
        <dbReference type="ChEBI" id="CHEBI:58017"/>
        <dbReference type="EC" id="2.4.2.19"/>
    </reaction>
</comment>
<reference evidence="17 18" key="2">
    <citation type="journal article" date="2007" name="BMC Biol.">
        <title>A 100%-complete sequence reveals unusually simple genomic features in the hot-spring red alga Cyanidioschyzon merolae.</title>
        <authorList>
            <person name="Nozaki H."/>
            <person name="Takano H."/>
            <person name="Misumi O."/>
            <person name="Terasawa K."/>
            <person name="Matsuzaki M."/>
            <person name="Maruyama S."/>
            <person name="Nishida K."/>
            <person name="Yagisawa F."/>
            <person name="Yoshida Y."/>
            <person name="Fujiwara T."/>
            <person name="Takio S."/>
            <person name="Tamura K."/>
            <person name="Chung S.J."/>
            <person name="Nakamura S."/>
            <person name="Kuroiwa H."/>
            <person name="Tanaka K."/>
            <person name="Sato N."/>
            <person name="Kuroiwa T."/>
        </authorList>
    </citation>
    <scope>NUCLEOTIDE SEQUENCE [LARGE SCALE GENOMIC DNA]</scope>
    <source>
        <strain evidence="17 18">10D</strain>
    </source>
</reference>
<dbReference type="KEGG" id="cme:CYME_CMO013C"/>
<organism evidence="17 18">
    <name type="scientific">Cyanidioschyzon merolae (strain NIES-3377 / 10D)</name>
    <name type="common">Unicellular red alga</name>
    <dbReference type="NCBI Taxonomy" id="280699"/>
    <lineage>
        <taxon>Eukaryota</taxon>
        <taxon>Rhodophyta</taxon>
        <taxon>Bangiophyceae</taxon>
        <taxon>Cyanidiales</taxon>
        <taxon>Cyanidiaceae</taxon>
        <taxon>Cyanidioschyzon</taxon>
    </lineage>
</organism>
<keyword evidence="9 13" id="KW-0328">Glycosyltransferase</keyword>
<evidence type="ECO:0000259" key="15">
    <source>
        <dbReference type="Pfam" id="PF01729"/>
    </source>
</evidence>
<dbReference type="InterPro" id="IPR002638">
    <property type="entry name" value="Quinolinate_PRibosylTrfase_C"/>
</dbReference>
<dbReference type="SUPFAM" id="SSF54675">
    <property type="entry name" value="Nicotinate/Quinolinate PRTase N-terminal domain-like"/>
    <property type="match status" value="1"/>
</dbReference>
<dbReference type="FunFam" id="3.20.20.70:FF:000090">
    <property type="entry name" value="Nicotinate-nucleotide pyrophosphorylase [carboxylating]"/>
    <property type="match status" value="1"/>
</dbReference>
<dbReference type="STRING" id="280699.M1VJD8"/>
<evidence type="ECO:0000256" key="4">
    <source>
        <dbReference type="ARBA" id="ARBA00009400"/>
    </source>
</evidence>
<dbReference type="CDD" id="cd01572">
    <property type="entry name" value="QPRTase"/>
    <property type="match status" value="1"/>
</dbReference>
<dbReference type="PANTHER" id="PTHR32179:SF3">
    <property type="entry name" value="NICOTINATE-NUCLEOTIDE PYROPHOSPHORYLASE [CARBOXYLATING]"/>
    <property type="match status" value="1"/>
</dbReference>
<evidence type="ECO:0000256" key="3">
    <source>
        <dbReference type="ARBA" id="ARBA00004893"/>
    </source>
</evidence>
<dbReference type="InterPro" id="IPR036068">
    <property type="entry name" value="Nicotinate_pribotase-like_C"/>
</dbReference>
<dbReference type="AlphaFoldDB" id="M1VJD8"/>